<keyword evidence="5 9" id="KW-0812">Transmembrane</keyword>
<dbReference type="GO" id="GO:0015385">
    <property type="term" value="F:sodium:proton antiporter activity"/>
    <property type="evidence" value="ECO:0007669"/>
    <property type="project" value="TreeGrafter"/>
</dbReference>
<keyword evidence="8" id="KW-0406">Ion transport</keyword>
<dbReference type="GO" id="GO:0005886">
    <property type="term" value="C:plasma membrane"/>
    <property type="evidence" value="ECO:0007669"/>
    <property type="project" value="UniProtKB-SubCell"/>
</dbReference>
<comment type="subcellular location">
    <subcellularLocation>
        <location evidence="1 8">Cell membrane</location>
        <topology evidence="1 8">Multi-pass membrane protein</topology>
    </subcellularLocation>
</comment>
<dbReference type="Proteomes" id="UP000199657">
    <property type="component" value="Unassembled WGS sequence"/>
</dbReference>
<keyword evidence="8" id="KW-0050">Antiport</keyword>
<evidence type="ECO:0000256" key="8">
    <source>
        <dbReference type="PIRNR" id="PIRNR028784"/>
    </source>
</evidence>
<evidence type="ECO:0000256" key="7">
    <source>
        <dbReference type="ARBA" id="ARBA00023136"/>
    </source>
</evidence>
<keyword evidence="4 8" id="KW-1003">Cell membrane</keyword>
<feature type="transmembrane region" description="Helical" evidence="9">
    <location>
        <begin position="6"/>
        <end position="26"/>
    </location>
</feature>
<evidence type="ECO:0000256" key="1">
    <source>
        <dbReference type="ARBA" id="ARBA00004651"/>
    </source>
</evidence>
<evidence type="ECO:0000256" key="6">
    <source>
        <dbReference type="ARBA" id="ARBA00022989"/>
    </source>
</evidence>
<evidence type="ECO:0000256" key="4">
    <source>
        <dbReference type="ARBA" id="ARBA00022475"/>
    </source>
</evidence>
<evidence type="ECO:0000256" key="9">
    <source>
        <dbReference type="SAM" id="Phobius"/>
    </source>
</evidence>
<feature type="transmembrane region" description="Helical" evidence="9">
    <location>
        <begin position="59"/>
        <end position="82"/>
    </location>
</feature>
<organism evidence="10 11">
    <name type="scientific">Aquisalimonas asiatica</name>
    <dbReference type="NCBI Taxonomy" id="406100"/>
    <lineage>
        <taxon>Bacteria</taxon>
        <taxon>Pseudomonadati</taxon>
        <taxon>Pseudomonadota</taxon>
        <taxon>Gammaproteobacteria</taxon>
        <taxon>Chromatiales</taxon>
        <taxon>Ectothiorhodospiraceae</taxon>
        <taxon>Aquisalimonas</taxon>
    </lineage>
</organism>
<sequence>MIEWVTLATMLILVLALVLTAVRLVLGPSLADRVVALELIALIAVGIIIVYAVQVDRAAFLDVALVLALTAFMAAVGFARFLERGGSGDNE</sequence>
<keyword evidence="3 8" id="KW-0813">Transport</keyword>
<protein>
    <submittedName>
        <fullName evidence="10">Multicomponent Na+:H+ antiporter subunit F</fullName>
    </submittedName>
</protein>
<name>A0A1H8STH4_9GAMM</name>
<keyword evidence="11" id="KW-1185">Reference proteome</keyword>
<evidence type="ECO:0000256" key="3">
    <source>
        <dbReference type="ARBA" id="ARBA00022448"/>
    </source>
</evidence>
<dbReference type="PANTHER" id="PTHR34702">
    <property type="entry name" value="NA(+)/H(+) ANTIPORTER SUBUNIT F1"/>
    <property type="match status" value="1"/>
</dbReference>
<dbReference type="EMBL" id="FOEG01000003">
    <property type="protein sequence ID" value="SEO81845.1"/>
    <property type="molecule type" value="Genomic_DNA"/>
</dbReference>
<evidence type="ECO:0000256" key="5">
    <source>
        <dbReference type="ARBA" id="ARBA00022692"/>
    </source>
</evidence>
<comment type="similarity">
    <text evidence="2 8">Belongs to the CPA3 antiporters (TC 2.A.63) subunit F family.</text>
</comment>
<evidence type="ECO:0000256" key="2">
    <source>
        <dbReference type="ARBA" id="ARBA00009212"/>
    </source>
</evidence>
<proteinExistence type="inferred from homology"/>
<dbReference type="Pfam" id="PF04066">
    <property type="entry name" value="MrpF_PhaF"/>
    <property type="match status" value="1"/>
</dbReference>
<dbReference type="AlphaFoldDB" id="A0A1H8STH4"/>
<dbReference type="PANTHER" id="PTHR34702:SF1">
    <property type="entry name" value="NA(+)_H(+) ANTIPORTER SUBUNIT F"/>
    <property type="match status" value="1"/>
</dbReference>
<feature type="transmembrane region" description="Helical" evidence="9">
    <location>
        <begin position="33"/>
        <end position="53"/>
    </location>
</feature>
<gene>
    <name evidence="10" type="ORF">SAMN04488052_103182</name>
</gene>
<evidence type="ECO:0000313" key="11">
    <source>
        <dbReference type="Proteomes" id="UP000199657"/>
    </source>
</evidence>
<dbReference type="STRING" id="406100.SAMN04488052_103182"/>
<keyword evidence="7 8" id="KW-0472">Membrane</keyword>
<dbReference type="InterPro" id="IPR007208">
    <property type="entry name" value="MrpF/PhaF-like"/>
</dbReference>
<dbReference type="PIRSF" id="PIRSF028784">
    <property type="entry name" value="MrpF"/>
    <property type="match status" value="1"/>
</dbReference>
<evidence type="ECO:0000313" key="10">
    <source>
        <dbReference type="EMBL" id="SEO81845.1"/>
    </source>
</evidence>
<keyword evidence="6 9" id="KW-1133">Transmembrane helix</keyword>
<accession>A0A1H8STH4</accession>
<reference evidence="10 11" key="1">
    <citation type="submission" date="2016-10" db="EMBL/GenBank/DDBJ databases">
        <authorList>
            <person name="de Groot N.N."/>
        </authorList>
    </citation>
    <scope>NUCLEOTIDE SEQUENCE [LARGE SCALE GENOMIC DNA]</scope>
    <source>
        <strain evidence="10 11">CGMCC 1.6291</strain>
    </source>
</reference>